<organism evidence="1 2">
    <name type="scientific">Pedosphaera parvula (strain Ellin514)</name>
    <dbReference type="NCBI Taxonomy" id="320771"/>
    <lineage>
        <taxon>Bacteria</taxon>
        <taxon>Pseudomonadati</taxon>
        <taxon>Verrucomicrobiota</taxon>
        <taxon>Pedosphaerae</taxon>
        <taxon>Pedosphaerales</taxon>
        <taxon>Pedosphaeraceae</taxon>
        <taxon>Pedosphaera</taxon>
    </lineage>
</organism>
<dbReference type="EMBL" id="ABOX02000006">
    <property type="protein sequence ID" value="EEF62189.1"/>
    <property type="molecule type" value="Genomic_DNA"/>
</dbReference>
<keyword evidence="2" id="KW-1185">Reference proteome</keyword>
<evidence type="ECO:0008006" key="3">
    <source>
        <dbReference type="Google" id="ProtNLM"/>
    </source>
</evidence>
<dbReference type="Pfam" id="PF13366">
    <property type="entry name" value="PDDEXK_3"/>
    <property type="match status" value="1"/>
</dbReference>
<dbReference type="Proteomes" id="UP000003688">
    <property type="component" value="Unassembled WGS sequence"/>
</dbReference>
<reference evidence="1 2" key="1">
    <citation type="journal article" date="2011" name="J. Bacteriol.">
        <title>Genome sequence of 'Pedosphaera parvula' Ellin514, an aerobic Verrucomicrobial isolate from pasture soil.</title>
        <authorList>
            <person name="Kant R."/>
            <person name="van Passel M.W."/>
            <person name="Sangwan P."/>
            <person name="Palva A."/>
            <person name="Lucas S."/>
            <person name="Copeland A."/>
            <person name="Lapidus A."/>
            <person name="Glavina Del Rio T."/>
            <person name="Dalin E."/>
            <person name="Tice H."/>
            <person name="Bruce D."/>
            <person name="Goodwin L."/>
            <person name="Pitluck S."/>
            <person name="Chertkov O."/>
            <person name="Larimer F.W."/>
            <person name="Land M.L."/>
            <person name="Hauser L."/>
            <person name="Brettin T.S."/>
            <person name="Detter J.C."/>
            <person name="Han S."/>
            <person name="de Vos W.M."/>
            <person name="Janssen P.H."/>
            <person name="Smidt H."/>
        </authorList>
    </citation>
    <scope>NUCLEOTIDE SEQUENCE [LARGE SCALE GENOMIC DNA]</scope>
    <source>
        <strain evidence="1 2">Ellin514</strain>
    </source>
</reference>
<gene>
    <name evidence="1" type="ORF">Cflav_PD6464</name>
</gene>
<evidence type="ECO:0000313" key="1">
    <source>
        <dbReference type="EMBL" id="EEF62189.1"/>
    </source>
</evidence>
<sequence length="120" mass="13624">MNKDSQNEIIKACTEVHRELRGGFPEEVYQEALAVELGMQKVPFEQDVQFPIYYKGKPLGVFYKASLVCHGEIIVDLRATTALTSKEEAQVKHHLQATKKERALLVNFGGSSLEYRWVVV</sequence>
<protein>
    <recommendedName>
        <fullName evidence="3">GxxExxY protein</fullName>
    </recommendedName>
</protein>
<dbReference type="InterPro" id="IPR026350">
    <property type="entry name" value="GxxExxY"/>
</dbReference>
<evidence type="ECO:0000313" key="2">
    <source>
        <dbReference type="Proteomes" id="UP000003688"/>
    </source>
</evidence>
<comment type="caution">
    <text evidence="1">The sequence shown here is derived from an EMBL/GenBank/DDBJ whole genome shotgun (WGS) entry which is preliminary data.</text>
</comment>
<dbReference type="OrthoDB" id="9798792at2"/>
<dbReference type="STRING" id="320771.Cflav_PD6464"/>
<dbReference type="AlphaFoldDB" id="B9XDP3"/>
<accession>B9XDP3</accession>
<proteinExistence type="predicted"/>
<name>B9XDP3_PEDPL</name>
<dbReference type="RefSeq" id="WP_007413941.1">
    <property type="nucleotide sequence ID" value="NZ_ABOX02000006.1"/>
</dbReference>
<dbReference type="NCBIfam" id="TIGR04256">
    <property type="entry name" value="GxxExxY"/>
    <property type="match status" value="1"/>
</dbReference>